<dbReference type="InterPro" id="IPR049712">
    <property type="entry name" value="Poly_export"/>
</dbReference>
<dbReference type="Pfam" id="PF10531">
    <property type="entry name" value="SLBB"/>
    <property type="match status" value="5"/>
</dbReference>
<feature type="domain" description="Soluble ligand binding" evidence="4">
    <location>
        <begin position="832"/>
        <end position="881"/>
    </location>
</feature>
<keyword evidence="1 2" id="KW-0732">Signal</keyword>
<feature type="domain" description="Soluble ligand binding" evidence="4">
    <location>
        <begin position="293"/>
        <end position="340"/>
    </location>
</feature>
<organism evidence="5 6">
    <name type="scientific">Vibrio ostreicida</name>
    <dbReference type="NCBI Taxonomy" id="526588"/>
    <lineage>
        <taxon>Bacteria</taxon>
        <taxon>Pseudomonadati</taxon>
        <taxon>Pseudomonadota</taxon>
        <taxon>Gammaproteobacteria</taxon>
        <taxon>Vibrionales</taxon>
        <taxon>Vibrionaceae</taxon>
        <taxon>Vibrio</taxon>
    </lineage>
</organism>
<dbReference type="Gene3D" id="3.10.560.10">
    <property type="entry name" value="Outer membrane lipoprotein wza domain like"/>
    <property type="match status" value="6"/>
</dbReference>
<evidence type="ECO:0000256" key="2">
    <source>
        <dbReference type="SAM" id="SignalP"/>
    </source>
</evidence>
<dbReference type="InterPro" id="IPR019554">
    <property type="entry name" value="Soluble_ligand-bd"/>
</dbReference>
<feature type="domain" description="Soluble ligand binding" evidence="4">
    <location>
        <begin position="209"/>
        <end position="260"/>
    </location>
</feature>
<dbReference type="PANTHER" id="PTHR33619:SF3">
    <property type="entry name" value="POLYSACCHARIDE EXPORT PROTEIN GFCE-RELATED"/>
    <property type="match status" value="1"/>
</dbReference>
<reference evidence="6" key="1">
    <citation type="journal article" date="2019" name="Int. J. Syst. Evol. Microbiol.">
        <title>The Global Catalogue of Microorganisms (GCM) 10K type strain sequencing project: providing services to taxonomists for standard genome sequencing and annotation.</title>
        <authorList>
            <consortium name="The Broad Institute Genomics Platform"/>
            <consortium name="The Broad Institute Genome Sequencing Center for Infectious Disease"/>
            <person name="Wu L."/>
            <person name="Ma J."/>
        </authorList>
    </citation>
    <scope>NUCLEOTIDE SEQUENCE [LARGE SCALE GENOMIC DNA]</scope>
    <source>
        <strain evidence="6">CECT 7398</strain>
    </source>
</reference>
<proteinExistence type="predicted"/>
<dbReference type="InterPro" id="IPR003715">
    <property type="entry name" value="Poly_export_N"/>
</dbReference>
<dbReference type="RefSeq" id="WP_254868834.1">
    <property type="nucleotide sequence ID" value="NZ_JABEYA020000016.1"/>
</dbReference>
<gene>
    <name evidence="5" type="ORF">QWZ16_01395</name>
</gene>
<sequence length="936" mass="103159">MRILTFKLKIPLIMGAVFLSASAFGAMPSQAQINQFKALPKAQQEMLAKQLGVDISALDSFDTTVLGSDSSDLKSSPPERATGTSDYAIDSKRKKNAYKFKGSELPFFGYDVFSGSSLDFTPIENLPVPNDYIISPGDEVRIQLFGKSYTDVKLKVDSEGKINLPDYGPEYVAGQTFSEIKGFIASLIQRKSIGVDAVVSLSAMRTMQVFVTGDVTQPGAYNVNGLTTLSQALIAAGGINLTGSLRNIKVKRLGKTVVTFDAYNLIVKGDSRQDIRLQAGDTILVPAKQADVVVKGEILRPAHYELTAASQLQELINIAGGALPTAYLSKVSLKRRTNDGIKQLTLDLSNIKDKSIKLQAGDEISLRPTGNKMKNAIALRGELFRQGAYQFKAGLRISDVISQDDLKENADLSYALLVREKVDTRHINVWQFNLGEVLDDPDSIDNFELDQGDQLFVFDSGLDVDYWYREQKSDNTKRMEKRALTLALKDQETQARYDAHHSTSIEAYANSASQENGPYLEPNLSYANQVAAPNQRANSAKRVAILDSETGALVEKEQTKALKIADNDKFAEADDFRLSSREALLKPIIERLKAQASLSEQAKIIEISGAVKYPGVYPLPENSSFDRLVSASGGFAEQAFLYSAELSRSEKVDRDFVVRHIPFSPYELINGQKTLDIKPQDHLVIKTQPNWQRGNTIELQGEVVFPGAYTFQRGETIQDVIERSGGLTQFAYPQGAVFSRESLRRQEEERLKLLNLQLKQEIGNLALRRQNSSATYTASPTEAMTIADELASTEAIGRLVIDLPQALEGDKLADIMIEKGDKLYIPARQPVISIMGEVQFASNHTFKPDMSIEDYISSAGGTKKQADTDRVYVVRADGSVMLPNNSFWFSRQTSSLEPGDTIIVPLDTDYLDGLSTLSSATQILYQIGVAWSAVKN</sequence>
<evidence type="ECO:0000259" key="4">
    <source>
        <dbReference type="Pfam" id="PF10531"/>
    </source>
</evidence>
<name>A0ABT8BNI8_9VIBR</name>
<feature type="domain" description="Soluble ligand binding" evidence="4">
    <location>
        <begin position="700"/>
        <end position="734"/>
    </location>
</feature>
<protein>
    <submittedName>
        <fullName evidence="5">SLBB domain-containing protein</fullName>
    </submittedName>
</protein>
<comment type="caution">
    <text evidence="5">The sequence shown here is derived from an EMBL/GenBank/DDBJ whole genome shotgun (WGS) entry which is preliminary data.</text>
</comment>
<feature type="domain" description="Polysaccharide export protein N-terminal" evidence="3">
    <location>
        <begin position="127"/>
        <end position="195"/>
    </location>
</feature>
<feature type="signal peptide" evidence="2">
    <location>
        <begin position="1"/>
        <end position="31"/>
    </location>
</feature>
<keyword evidence="6" id="KW-1185">Reference proteome</keyword>
<dbReference type="PANTHER" id="PTHR33619">
    <property type="entry name" value="POLYSACCHARIDE EXPORT PROTEIN GFCE-RELATED"/>
    <property type="match status" value="1"/>
</dbReference>
<evidence type="ECO:0000313" key="6">
    <source>
        <dbReference type="Proteomes" id="UP001238540"/>
    </source>
</evidence>
<evidence type="ECO:0000256" key="1">
    <source>
        <dbReference type="ARBA" id="ARBA00022729"/>
    </source>
</evidence>
<feature type="chain" id="PRO_5046548848" evidence="2">
    <location>
        <begin position="32"/>
        <end position="936"/>
    </location>
</feature>
<evidence type="ECO:0000259" key="3">
    <source>
        <dbReference type="Pfam" id="PF02563"/>
    </source>
</evidence>
<feature type="domain" description="Soluble ligand binding" evidence="4">
    <location>
        <begin position="605"/>
        <end position="648"/>
    </location>
</feature>
<accession>A0ABT8BNI8</accession>
<dbReference type="Proteomes" id="UP001238540">
    <property type="component" value="Unassembled WGS sequence"/>
</dbReference>
<evidence type="ECO:0000313" key="5">
    <source>
        <dbReference type="EMBL" id="MDN3608431.1"/>
    </source>
</evidence>
<dbReference type="Pfam" id="PF02563">
    <property type="entry name" value="Poly_export"/>
    <property type="match status" value="1"/>
</dbReference>
<dbReference type="EMBL" id="JAUFQC010000001">
    <property type="protein sequence ID" value="MDN3608431.1"/>
    <property type="molecule type" value="Genomic_DNA"/>
</dbReference>